<dbReference type="InterPro" id="IPR058953">
    <property type="entry name" value="PelX-like_N"/>
</dbReference>
<dbReference type="InterPro" id="IPR012334">
    <property type="entry name" value="Pectin_lyas_fold"/>
</dbReference>
<dbReference type="Gene3D" id="2.160.20.10">
    <property type="entry name" value="Single-stranded right-handed beta-helix, Pectin lyase-like"/>
    <property type="match status" value="1"/>
</dbReference>
<keyword evidence="5 9" id="KW-0732">Signal</keyword>
<evidence type="ECO:0000256" key="3">
    <source>
        <dbReference type="ARBA" id="ARBA00022525"/>
    </source>
</evidence>
<feature type="domain" description="Pectate disaccharide-lyase-like N-terminal" evidence="11">
    <location>
        <begin position="33"/>
        <end position="278"/>
    </location>
</feature>
<evidence type="ECO:0000256" key="8">
    <source>
        <dbReference type="ARBA" id="ARBA00038263"/>
    </source>
</evidence>
<dbReference type="RefSeq" id="WP_086958834.1">
    <property type="nucleotide sequence ID" value="NZ_FUKS01000007.1"/>
</dbReference>
<evidence type="ECO:0000256" key="5">
    <source>
        <dbReference type="ARBA" id="ARBA00022729"/>
    </source>
</evidence>
<dbReference type="InterPro" id="IPR053868">
    <property type="entry name" value="Pel9A-like_beta_helix"/>
</dbReference>
<evidence type="ECO:0000259" key="11">
    <source>
        <dbReference type="Pfam" id="PF25849"/>
    </source>
</evidence>
<evidence type="ECO:0000256" key="1">
    <source>
        <dbReference type="ARBA" id="ARBA00001913"/>
    </source>
</evidence>
<evidence type="ECO:0000313" key="14">
    <source>
        <dbReference type="Proteomes" id="UP000252479"/>
    </source>
</evidence>
<keyword evidence="14" id="KW-1185">Reference proteome</keyword>
<dbReference type="GO" id="GO:0005576">
    <property type="term" value="C:extracellular region"/>
    <property type="evidence" value="ECO:0007669"/>
    <property type="project" value="UniProtKB-SubCell"/>
</dbReference>
<evidence type="ECO:0000313" key="13">
    <source>
        <dbReference type="EMBL" id="RCS70389.1"/>
    </source>
</evidence>
<accession>A0A368LI09</accession>
<dbReference type="EMBL" id="QPGL01000002">
    <property type="protein sequence ID" value="RCS70389.1"/>
    <property type="molecule type" value="Genomic_DNA"/>
</dbReference>
<protein>
    <submittedName>
        <fullName evidence="13">Exopolygalacturonate lyase</fullName>
    </submittedName>
</protein>
<dbReference type="InterPro" id="IPR011050">
    <property type="entry name" value="Pectin_lyase_fold/virulence"/>
</dbReference>
<evidence type="ECO:0000256" key="9">
    <source>
        <dbReference type="SAM" id="SignalP"/>
    </source>
</evidence>
<feature type="domain" description="Pectate disaccharide-lyase-like central Ig-like" evidence="12">
    <location>
        <begin position="297"/>
        <end position="377"/>
    </location>
</feature>
<reference evidence="13 14" key="1">
    <citation type="journal article" date="2017" name="Elife">
        <title>Extensive horizontal gene transfer in cheese-associated bacteria.</title>
        <authorList>
            <person name="Bonham K.S."/>
            <person name="Wolfe B.E."/>
            <person name="Dutton R.J."/>
        </authorList>
    </citation>
    <scope>NUCLEOTIDE SEQUENCE [LARGE SCALE GENOMIC DNA]</scope>
    <source>
        <strain evidence="13 14">JB196</strain>
    </source>
</reference>
<dbReference type="InterPro" id="IPR052052">
    <property type="entry name" value="Polysaccharide_Lyase_9"/>
</dbReference>
<evidence type="ECO:0000256" key="4">
    <source>
        <dbReference type="ARBA" id="ARBA00022723"/>
    </source>
</evidence>
<dbReference type="Proteomes" id="UP000252479">
    <property type="component" value="Unassembled WGS sequence"/>
</dbReference>
<evidence type="ECO:0000256" key="6">
    <source>
        <dbReference type="ARBA" id="ARBA00022837"/>
    </source>
</evidence>
<comment type="caution">
    <text evidence="13">The sequence shown here is derived from an EMBL/GenBank/DDBJ whole genome shotgun (WGS) entry which is preliminary data.</text>
</comment>
<dbReference type="SUPFAM" id="SSF51126">
    <property type="entry name" value="Pectin lyase-like"/>
    <property type="match status" value="1"/>
</dbReference>
<evidence type="ECO:0000256" key="7">
    <source>
        <dbReference type="ARBA" id="ARBA00023239"/>
    </source>
</evidence>
<dbReference type="AlphaFoldDB" id="A0A368LI09"/>
<feature type="chain" id="PRO_5016828032" evidence="9">
    <location>
        <begin position="21"/>
        <end position="746"/>
    </location>
</feature>
<dbReference type="GO" id="GO:0016837">
    <property type="term" value="F:carbon-oxygen lyase activity, acting on polysaccharides"/>
    <property type="evidence" value="ECO:0007669"/>
    <property type="project" value="TreeGrafter"/>
</dbReference>
<comment type="similarity">
    <text evidence="8">Belongs to the polysaccharide lyase 9 family.</text>
</comment>
<comment type="subcellular location">
    <subcellularLocation>
        <location evidence="2">Secreted</location>
    </subcellularLocation>
</comment>
<comment type="cofactor">
    <cofactor evidence="1">
        <name>Ca(2+)</name>
        <dbReference type="ChEBI" id="CHEBI:29108"/>
    </cofactor>
</comment>
<keyword evidence="6" id="KW-0106">Calcium</keyword>
<name>A0A368LI09_9VIBR</name>
<keyword evidence="4" id="KW-0479">Metal-binding</keyword>
<dbReference type="InterPro" id="IPR058863">
    <property type="entry name" value="PelX-like_Ig"/>
</dbReference>
<sequence>MKKTTLSVCLAILLSPAVLAANTIPNANNLTWHAITFGQSTDLNFGSTILPEKVGTNQVTVDGKKIDSGKLANKFTIESRGGKLANSHEGVTYYYTALPTDVNFTLTADIQLEQLGPETGATPNRQEGAGIMIRDVIGKPRMDPQPQGMEEFPAASNMVMNALRANKKAVNGLTNINGIYREGIYQPWGTGGNKMSRDEYLKGVPFGPKTHYKMSVTRTDSGFTVSYDDGKTQKTQPLDGAHANIVEMQDPKTQYVGFFASRNAKINVSDVKLTLSEAKTVDAPKYQAKLNELVFENASSPRTASDDYLVQARANYAGTFSLTQDGESVVKDQTVKAGELFSYEADINNASSDFEITFTASEGPNLEAQTHKVVVTKSNVADVNDIYVSPNGVATNDGSKANPMNLATAMELLAQGGTIYLEDGDYPAITIEATASGNKDNVKNLVAKGDNVRFVGEVIHKAHYWHYTGIEVSGAQFIVHGSHNTFEKMSTHDAPDTGFQITSPAEVGKALWASYNTVIDSESYNNMDKSRINADGFAAKMRVGEGNTFIRCISHHNADDGWDLFNKVEDGPNGAVTILDSISFMNGQNLGYPNQGGTIGNGFKLGGEGLPVPHVIKNSLAFANNMDGFTDNFNPGTLTVENNASIDNKRFNYLFRLSPYSDEIKQGTFTHNTSLRFYQKSQYDDSVNSEKSIDNAFYQDGKTQFSDNNTMDAKLLEKLKAAAKIDESQKIPGRAEALKLKDILFK</sequence>
<keyword evidence="3" id="KW-0964">Secreted</keyword>
<dbReference type="Pfam" id="PF25850">
    <property type="entry name" value="PelX_Ig"/>
    <property type="match status" value="1"/>
</dbReference>
<gene>
    <name evidence="13" type="ORF">CIK83_13200</name>
</gene>
<keyword evidence="7 13" id="KW-0456">Lyase</keyword>
<dbReference type="PANTHER" id="PTHR40088">
    <property type="entry name" value="PECTATE LYASE (EUROFUNG)"/>
    <property type="match status" value="1"/>
</dbReference>
<dbReference type="Pfam" id="PF22842">
    <property type="entry name" value="Pel9A-like_beta_helix"/>
    <property type="match status" value="1"/>
</dbReference>
<dbReference type="GO" id="GO:0046872">
    <property type="term" value="F:metal ion binding"/>
    <property type="evidence" value="ECO:0007669"/>
    <property type="project" value="UniProtKB-KW"/>
</dbReference>
<evidence type="ECO:0000256" key="2">
    <source>
        <dbReference type="ARBA" id="ARBA00004613"/>
    </source>
</evidence>
<organism evidence="13 14">
    <name type="scientific">Vibrio casei</name>
    <dbReference type="NCBI Taxonomy" id="673372"/>
    <lineage>
        <taxon>Bacteria</taxon>
        <taxon>Pseudomonadati</taxon>
        <taxon>Pseudomonadota</taxon>
        <taxon>Gammaproteobacteria</taxon>
        <taxon>Vibrionales</taxon>
        <taxon>Vibrionaceae</taxon>
        <taxon>Vibrio</taxon>
    </lineage>
</organism>
<feature type="domain" description="Pel9A-like right handed beta-helix region" evidence="10">
    <location>
        <begin position="468"/>
        <end position="659"/>
    </location>
</feature>
<dbReference type="Pfam" id="PF25849">
    <property type="entry name" value="PelX_N"/>
    <property type="match status" value="1"/>
</dbReference>
<evidence type="ECO:0000259" key="10">
    <source>
        <dbReference type="Pfam" id="PF22842"/>
    </source>
</evidence>
<feature type="signal peptide" evidence="9">
    <location>
        <begin position="1"/>
        <end position="20"/>
    </location>
</feature>
<evidence type="ECO:0000259" key="12">
    <source>
        <dbReference type="Pfam" id="PF25850"/>
    </source>
</evidence>
<dbReference type="PANTHER" id="PTHR40088:SF1">
    <property type="entry name" value="PECTATE LYASE PEL9"/>
    <property type="match status" value="1"/>
</dbReference>
<proteinExistence type="inferred from homology"/>
<dbReference type="GeneID" id="303189877"/>